<feature type="region of interest" description="Disordered" evidence="10">
    <location>
        <begin position="715"/>
        <end position="736"/>
    </location>
</feature>
<dbReference type="InterPro" id="IPR013087">
    <property type="entry name" value="Znf_C2H2_type"/>
</dbReference>
<keyword evidence="7" id="KW-0539">Nucleus</keyword>
<evidence type="ECO:0000259" key="13">
    <source>
        <dbReference type="PROSITE" id="PS51156"/>
    </source>
</evidence>
<evidence type="ECO:0000256" key="5">
    <source>
        <dbReference type="ARBA" id="ARBA00022833"/>
    </source>
</evidence>
<dbReference type="InterPro" id="IPR000679">
    <property type="entry name" value="Znf_GATA"/>
</dbReference>
<feature type="domain" description="BAH" evidence="12">
    <location>
        <begin position="1"/>
        <end position="118"/>
    </location>
</feature>
<dbReference type="GO" id="GO:0000122">
    <property type="term" value="P:negative regulation of transcription by RNA polymerase II"/>
    <property type="evidence" value="ECO:0007669"/>
    <property type="project" value="TreeGrafter"/>
</dbReference>
<protein>
    <submittedName>
        <fullName evidence="15">Uncharacterized protein</fullName>
    </submittedName>
</protein>
<dbReference type="STRING" id="7168.A0A182NCP3"/>
<dbReference type="Pfam" id="PF01426">
    <property type="entry name" value="BAH"/>
    <property type="match status" value="1"/>
</dbReference>
<evidence type="ECO:0000256" key="10">
    <source>
        <dbReference type="SAM" id="MobiDB-lite"/>
    </source>
</evidence>
<comment type="subcellular location">
    <subcellularLocation>
        <location evidence="1">Nucleus</location>
    </subcellularLocation>
</comment>
<dbReference type="SMART" id="SM00401">
    <property type="entry name" value="ZnF_GATA"/>
    <property type="match status" value="1"/>
</dbReference>
<feature type="region of interest" description="Disordered" evidence="10">
    <location>
        <begin position="749"/>
        <end position="808"/>
    </location>
</feature>
<evidence type="ECO:0000256" key="1">
    <source>
        <dbReference type="ARBA" id="ARBA00004123"/>
    </source>
</evidence>
<dbReference type="Gene3D" id="4.10.1240.50">
    <property type="match status" value="1"/>
</dbReference>
<dbReference type="VEuPathDB" id="VectorBase:ADIR005407"/>
<dbReference type="PROSITE" id="PS00028">
    <property type="entry name" value="ZINC_FINGER_C2H2_1"/>
    <property type="match status" value="1"/>
</dbReference>
<dbReference type="PROSITE" id="PS51038">
    <property type="entry name" value="BAH"/>
    <property type="match status" value="1"/>
</dbReference>
<sequence length="1094" mass="118235">MATAPRSHSLAKDPPVIVPGVVALEEERNNSPNSGGGGGGGGGERGEQLNPKQRHQMKQRELFLSRQVETLPATQIRGKCSVTLLNEEESLLSYLNKDDTFFYCLVFDPTQKTLLADKGEIRVGASYQTDLQQMLKPGEKDDRNLEELETLVWTPQHSLTDKKIDQFLVVSRSVGTFARALDCTSSVKQPSLHMSAAAASRDITLFHAMDTLHKHNYSIETAMCSLVPSSGPVLCRDEMEEWSASEANLFEDALDKYGKDFNDIRNDFLPWKSLKNIVEYYYMWKTTDRYVQQKRVKAVEAESKLKQVYIPNYTKPSPALITNNNKGILNGNSNGGSVDMMMYSSSKACESCVTTASPQWYSWGPVHLSNRLCQNCWNYWKRYGGLKVASRLADNGEIDPAATINNSSSNASPVSLKKRSAGSDIDDDLTIVASSGPIGALGSVGGGGVAAAAAAAAAAVTGSPGGMSNHRPHSPSFKCSIVNCGKEFKLKAHLARHYAQAHGIQIRSGSPRPIMKTRTAFYLHTNLTTRLSRRLCRQIIRSKKAARQPSYAINIASVKQEFAIAEAGKNVTEIRRLLTFRKKDRGSVTHIANRLGNPGVTVNEWLVLTPKENMPKPDVVAFPKPPKAPDGTLLYDRIPNKGEEAGKPLNAVATSASTATAPGGGGVLGGGAAASLPGSVGGALSGKLAPLVGSGGLAVTPIVIGGSNSAASTCSALAGSGSNAVGSSGSASTGGVAASGGMPAINLHATSLTSNSSPGGAATAGSVPSSAATSLKRRTYEDANGIDATIAPPAKRPNKDPRPSHRPTPEQYAAMIAAAQSAGQPLPRHHMNGKPKIAQMARTGSGRKQVISWNDAPDDVFYRSTKAGRKLRRDIPIVELRRAARKPWRNLHPKYSAIVAAILPVATASTPAGLPAQLTAQLAAAANSTTAANLNLNLNAAAAAAAAALAGQQQQHPHHHRQQQQSNMSNSHRQHQQYHSHLHLPHHHTSQQGVHHHHHHQQQQQLRHYNNSQLQQHQLHHQQQQQQQQLLLHQQYQHQTQQQQQLQHPSQMAPPITHHNSNYHQHNNHLLHRREQNQSQQQPPHPYTMEALLN</sequence>
<evidence type="ECO:0000256" key="7">
    <source>
        <dbReference type="ARBA" id="ARBA00023242"/>
    </source>
</evidence>
<dbReference type="InterPro" id="IPR043151">
    <property type="entry name" value="BAH_sf"/>
</dbReference>
<evidence type="ECO:0000259" key="11">
    <source>
        <dbReference type="PROSITE" id="PS50157"/>
    </source>
</evidence>
<dbReference type="InterPro" id="IPR035170">
    <property type="entry name" value="MTA1_R1"/>
</dbReference>
<dbReference type="GO" id="GO:0003682">
    <property type="term" value="F:chromatin binding"/>
    <property type="evidence" value="ECO:0007669"/>
    <property type="project" value="InterPro"/>
</dbReference>
<dbReference type="InterPro" id="IPR000949">
    <property type="entry name" value="ELM2_dom"/>
</dbReference>
<dbReference type="GO" id="GO:0003714">
    <property type="term" value="F:transcription corepressor activity"/>
    <property type="evidence" value="ECO:0007669"/>
    <property type="project" value="TreeGrafter"/>
</dbReference>
<dbReference type="InterPro" id="IPR001025">
    <property type="entry name" value="BAH_dom"/>
</dbReference>
<dbReference type="SMART" id="SM00355">
    <property type="entry name" value="ZnF_C2H2"/>
    <property type="match status" value="1"/>
</dbReference>
<dbReference type="CDD" id="cd11661">
    <property type="entry name" value="SANT_MTA3_like"/>
    <property type="match status" value="1"/>
</dbReference>
<keyword evidence="5" id="KW-0862">Zinc</keyword>
<dbReference type="InterPro" id="IPR040138">
    <property type="entry name" value="MIER/MTA"/>
</dbReference>
<organism evidence="15 16">
    <name type="scientific">Anopheles dirus</name>
    <dbReference type="NCBI Taxonomy" id="7168"/>
    <lineage>
        <taxon>Eukaryota</taxon>
        <taxon>Metazoa</taxon>
        <taxon>Ecdysozoa</taxon>
        <taxon>Arthropoda</taxon>
        <taxon>Hexapoda</taxon>
        <taxon>Insecta</taxon>
        <taxon>Pterygota</taxon>
        <taxon>Neoptera</taxon>
        <taxon>Endopterygota</taxon>
        <taxon>Diptera</taxon>
        <taxon>Nematocera</taxon>
        <taxon>Culicoidea</taxon>
        <taxon>Culicidae</taxon>
        <taxon>Anophelinae</taxon>
        <taxon>Anopheles</taxon>
    </lineage>
</organism>
<dbReference type="GO" id="GO:0042826">
    <property type="term" value="F:histone deacetylase binding"/>
    <property type="evidence" value="ECO:0007669"/>
    <property type="project" value="TreeGrafter"/>
</dbReference>
<dbReference type="PANTHER" id="PTHR10865">
    <property type="entry name" value="METASTASIS-ASSOCIATED PROTEIN AND MESODERM INDUCTION EARLY RESPONSE PROTEIN"/>
    <property type="match status" value="1"/>
</dbReference>
<keyword evidence="4 9" id="KW-0863">Zinc-finger</keyword>
<name>A0A182NCP3_9DIPT</name>
<evidence type="ECO:0000256" key="9">
    <source>
        <dbReference type="PROSITE-ProRule" id="PRU00042"/>
    </source>
</evidence>
<dbReference type="GO" id="GO:0043565">
    <property type="term" value="F:sequence-specific DNA binding"/>
    <property type="evidence" value="ECO:0007669"/>
    <property type="project" value="InterPro"/>
</dbReference>
<accession>A0A182NCP3</accession>
<dbReference type="InterPro" id="IPR001005">
    <property type="entry name" value="SANT/Myb"/>
</dbReference>
<proteinExistence type="inferred from homology"/>
<dbReference type="Pfam" id="PF00249">
    <property type="entry name" value="Myb_DNA-binding"/>
    <property type="match status" value="1"/>
</dbReference>
<reference evidence="16" key="1">
    <citation type="submission" date="2013-03" db="EMBL/GenBank/DDBJ databases">
        <title>The Genome Sequence of Anopheles dirus WRAIR2.</title>
        <authorList>
            <consortium name="The Broad Institute Genomics Platform"/>
            <person name="Neafsey D.E."/>
            <person name="Walton C."/>
            <person name="Walker B."/>
            <person name="Young S.K."/>
            <person name="Zeng Q."/>
            <person name="Gargeya S."/>
            <person name="Fitzgerald M."/>
            <person name="Haas B."/>
            <person name="Abouelleil A."/>
            <person name="Allen A.W."/>
            <person name="Alvarado L."/>
            <person name="Arachchi H.M."/>
            <person name="Berlin A.M."/>
            <person name="Chapman S.B."/>
            <person name="Gainer-Dewar J."/>
            <person name="Goldberg J."/>
            <person name="Griggs A."/>
            <person name="Gujja S."/>
            <person name="Hansen M."/>
            <person name="Howarth C."/>
            <person name="Imamovic A."/>
            <person name="Ireland A."/>
            <person name="Larimer J."/>
            <person name="McCowan C."/>
            <person name="Murphy C."/>
            <person name="Pearson M."/>
            <person name="Poon T.W."/>
            <person name="Priest M."/>
            <person name="Roberts A."/>
            <person name="Saif S."/>
            <person name="Shea T."/>
            <person name="Sisk P."/>
            <person name="Sykes S."/>
            <person name="Wortman J."/>
            <person name="Nusbaum C."/>
            <person name="Birren B."/>
        </authorList>
    </citation>
    <scope>NUCLEOTIDE SEQUENCE [LARGE SCALE GENOMIC DNA]</scope>
    <source>
        <strain evidence="16">WRAIR2</strain>
    </source>
</reference>
<keyword evidence="2" id="KW-0597">Phosphoprotein</keyword>
<evidence type="ECO:0000256" key="2">
    <source>
        <dbReference type="ARBA" id="ARBA00022553"/>
    </source>
</evidence>
<feature type="compositionally biased region" description="Low complexity" evidence="10">
    <location>
        <begin position="1002"/>
        <end position="1048"/>
    </location>
</feature>
<dbReference type="PROSITE" id="PS51156">
    <property type="entry name" value="ELM2"/>
    <property type="match status" value="1"/>
</dbReference>
<keyword evidence="6" id="KW-0238">DNA-binding</keyword>
<dbReference type="AlphaFoldDB" id="A0A182NCP3"/>
<feature type="region of interest" description="Disordered" evidence="10">
    <location>
        <begin position="25"/>
        <end position="58"/>
    </location>
</feature>
<dbReference type="PANTHER" id="PTHR10865:SF29">
    <property type="entry name" value="METASTASIS ASSOCIATED 1-LIKE, ISOFORM D"/>
    <property type="match status" value="1"/>
</dbReference>
<dbReference type="GO" id="GO:0008270">
    <property type="term" value="F:zinc ion binding"/>
    <property type="evidence" value="ECO:0007669"/>
    <property type="project" value="UniProtKB-KW"/>
</dbReference>
<feature type="domain" description="SANT" evidence="14">
    <location>
        <begin position="237"/>
        <end position="289"/>
    </location>
</feature>
<feature type="compositionally biased region" description="Gly residues" evidence="10">
    <location>
        <begin position="34"/>
        <end position="43"/>
    </location>
</feature>
<keyword evidence="3" id="KW-0479">Metal-binding</keyword>
<feature type="compositionally biased region" description="Basic residues" evidence="10">
    <location>
        <begin position="972"/>
        <end position="1001"/>
    </location>
</feature>
<evidence type="ECO:0000256" key="3">
    <source>
        <dbReference type="ARBA" id="ARBA00022723"/>
    </source>
</evidence>
<feature type="domain" description="ELM2" evidence="13">
    <location>
        <begin position="119"/>
        <end position="230"/>
    </location>
</feature>
<comment type="similarity">
    <text evidence="8">Belongs to the metastasis-associated protein family.</text>
</comment>
<feature type="compositionally biased region" description="Polar residues" evidence="10">
    <location>
        <begin position="749"/>
        <end position="758"/>
    </location>
</feature>
<dbReference type="CDD" id="cd00202">
    <property type="entry name" value="ZnF_GATA"/>
    <property type="match status" value="1"/>
</dbReference>
<dbReference type="Pfam" id="PF01448">
    <property type="entry name" value="ELM2"/>
    <property type="match status" value="1"/>
</dbReference>
<dbReference type="Gene3D" id="2.30.30.490">
    <property type="match status" value="1"/>
</dbReference>
<dbReference type="PROSITE" id="PS51293">
    <property type="entry name" value="SANT"/>
    <property type="match status" value="1"/>
</dbReference>
<dbReference type="SMART" id="SM00717">
    <property type="entry name" value="SANT"/>
    <property type="match status" value="1"/>
</dbReference>
<feature type="domain" description="C2H2-type" evidence="11">
    <location>
        <begin position="477"/>
        <end position="502"/>
    </location>
</feature>
<dbReference type="InterPro" id="IPR017884">
    <property type="entry name" value="SANT_dom"/>
</dbReference>
<evidence type="ECO:0000256" key="8">
    <source>
        <dbReference type="ARBA" id="ARBA00093454"/>
    </source>
</evidence>
<dbReference type="SUPFAM" id="SSF46689">
    <property type="entry name" value="Homeodomain-like"/>
    <property type="match status" value="1"/>
</dbReference>
<evidence type="ECO:0000256" key="4">
    <source>
        <dbReference type="ARBA" id="ARBA00022771"/>
    </source>
</evidence>
<dbReference type="InterPro" id="IPR009057">
    <property type="entry name" value="Homeodomain-like_sf"/>
</dbReference>
<evidence type="ECO:0000259" key="14">
    <source>
        <dbReference type="PROSITE" id="PS51293"/>
    </source>
</evidence>
<feature type="region of interest" description="Disordered" evidence="10">
    <location>
        <begin position="949"/>
        <end position="1094"/>
    </location>
</feature>
<dbReference type="GO" id="GO:0016581">
    <property type="term" value="C:NuRD complex"/>
    <property type="evidence" value="ECO:0007669"/>
    <property type="project" value="TreeGrafter"/>
</dbReference>
<dbReference type="EnsemblMetazoa" id="ADIR005407-RA">
    <property type="protein sequence ID" value="ADIR005407-PA"/>
    <property type="gene ID" value="ADIR005407"/>
</dbReference>
<evidence type="ECO:0000313" key="15">
    <source>
        <dbReference type="EnsemblMetazoa" id="ADIR005407-PA"/>
    </source>
</evidence>
<evidence type="ECO:0000313" key="16">
    <source>
        <dbReference type="Proteomes" id="UP000075884"/>
    </source>
</evidence>
<evidence type="ECO:0000256" key="6">
    <source>
        <dbReference type="ARBA" id="ARBA00023125"/>
    </source>
</evidence>
<dbReference type="FunFam" id="1.10.10.60:FF:000012">
    <property type="entry name" value="Metastasis-associated 1 family, member 3"/>
    <property type="match status" value="1"/>
</dbReference>
<evidence type="ECO:0000259" key="12">
    <source>
        <dbReference type="PROSITE" id="PS51038"/>
    </source>
</evidence>
<dbReference type="Proteomes" id="UP000075884">
    <property type="component" value="Unassembled WGS sequence"/>
</dbReference>
<keyword evidence="16" id="KW-1185">Reference proteome</keyword>
<dbReference type="SMART" id="SM01189">
    <property type="entry name" value="ELM2"/>
    <property type="match status" value="1"/>
</dbReference>
<dbReference type="Gene3D" id="1.10.10.60">
    <property type="entry name" value="Homeodomain-like"/>
    <property type="match status" value="1"/>
</dbReference>
<dbReference type="Pfam" id="PF17226">
    <property type="entry name" value="MTA_R1"/>
    <property type="match status" value="1"/>
</dbReference>
<dbReference type="FunFam" id="4.10.1240.50:FF:000001">
    <property type="entry name" value="Metastasis-associated 1 family, member 3"/>
    <property type="match status" value="1"/>
</dbReference>
<dbReference type="GO" id="GO:0003713">
    <property type="term" value="F:transcription coactivator activity"/>
    <property type="evidence" value="ECO:0007669"/>
    <property type="project" value="TreeGrafter"/>
</dbReference>
<reference evidence="15" key="2">
    <citation type="submission" date="2020-05" db="UniProtKB">
        <authorList>
            <consortium name="EnsemblMetazoa"/>
        </authorList>
    </citation>
    <scope>IDENTIFICATION</scope>
    <source>
        <strain evidence="15">WRAIR2</strain>
    </source>
</reference>
<dbReference type="PROSITE" id="PS50157">
    <property type="entry name" value="ZINC_FINGER_C2H2_2"/>
    <property type="match status" value="1"/>
</dbReference>